<dbReference type="OrthoDB" id="941679at2759"/>
<evidence type="ECO:0000313" key="6">
    <source>
        <dbReference type="EMBL" id="CAA7398529.1"/>
    </source>
</evidence>
<dbReference type="PROSITE" id="PS00587">
    <property type="entry name" value="GLYCOSYL_HYDROL_F17"/>
    <property type="match status" value="1"/>
</dbReference>
<evidence type="ECO:0000313" key="7">
    <source>
        <dbReference type="Proteomes" id="UP000663760"/>
    </source>
</evidence>
<dbReference type="FunFam" id="3.20.20.80:FF:000010">
    <property type="entry name" value="glucan endo-1,3-beta-glucosidase, basic"/>
    <property type="match status" value="1"/>
</dbReference>
<dbReference type="Gene3D" id="3.20.20.80">
    <property type="entry name" value="Glycosidases"/>
    <property type="match status" value="1"/>
</dbReference>
<dbReference type="GO" id="GO:0042973">
    <property type="term" value="F:glucan endo-1,3-beta-D-glucosidase activity"/>
    <property type="evidence" value="ECO:0007669"/>
    <property type="project" value="UniProtKB-ARBA"/>
</dbReference>
<evidence type="ECO:0000256" key="5">
    <source>
        <dbReference type="RuleBase" id="RU004336"/>
    </source>
</evidence>
<gene>
    <name evidence="6" type="ORF">SI8410_06009194</name>
</gene>
<dbReference type="SUPFAM" id="SSF51445">
    <property type="entry name" value="(Trans)glycosidases"/>
    <property type="match status" value="1"/>
</dbReference>
<evidence type="ECO:0000256" key="1">
    <source>
        <dbReference type="ARBA" id="ARBA00008773"/>
    </source>
</evidence>
<evidence type="ECO:0000256" key="2">
    <source>
        <dbReference type="ARBA" id="ARBA00022801"/>
    </source>
</evidence>
<reference evidence="6" key="1">
    <citation type="submission" date="2020-02" db="EMBL/GenBank/DDBJ databases">
        <authorList>
            <person name="Scholz U."/>
            <person name="Mascher M."/>
            <person name="Fiebig A."/>
        </authorList>
    </citation>
    <scope>NUCLEOTIDE SEQUENCE</scope>
</reference>
<keyword evidence="3 5" id="KW-0326">Glycosidase</keyword>
<evidence type="ECO:0000256" key="3">
    <source>
        <dbReference type="ARBA" id="ARBA00023295"/>
    </source>
</evidence>
<dbReference type="PANTHER" id="PTHR32227">
    <property type="entry name" value="GLUCAN ENDO-1,3-BETA-GLUCOSIDASE BG1-RELATED-RELATED"/>
    <property type="match status" value="1"/>
</dbReference>
<dbReference type="InterPro" id="IPR044965">
    <property type="entry name" value="Glyco_hydro_17_plant"/>
</dbReference>
<dbReference type="InterPro" id="IPR000490">
    <property type="entry name" value="Glyco_hydro_17"/>
</dbReference>
<evidence type="ECO:0000256" key="4">
    <source>
        <dbReference type="RuleBase" id="RU004335"/>
    </source>
</evidence>
<organism evidence="6 7">
    <name type="scientific">Spirodela intermedia</name>
    <name type="common">Intermediate duckweed</name>
    <dbReference type="NCBI Taxonomy" id="51605"/>
    <lineage>
        <taxon>Eukaryota</taxon>
        <taxon>Viridiplantae</taxon>
        <taxon>Streptophyta</taxon>
        <taxon>Embryophyta</taxon>
        <taxon>Tracheophyta</taxon>
        <taxon>Spermatophyta</taxon>
        <taxon>Magnoliopsida</taxon>
        <taxon>Liliopsida</taxon>
        <taxon>Araceae</taxon>
        <taxon>Lemnoideae</taxon>
        <taxon>Spirodela</taxon>
    </lineage>
</organism>
<name>A0A7I8KL63_SPIIN</name>
<protein>
    <submittedName>
        <fullName evidence="6">Uncharacterized protein</fullName>
    </submittedName>
</protein>
<keyword evidence="2 5" id="KW-0378">Hydrolase</keyword>
<dbReference type="AlphaFoldDB" id="A0A7I8KL63"/>
<sequence length="342" mass="37317">MIRRCRRCRHLHISEASRTLLFPQVVKWASATGCWATISPPAEVVALFQQHNITRMRIYFPTTEILEALRGSNIELTLDVPREDLRLLASDAATAGDWIGRNVRAHWPNVLFRRLVVGNELIPSVAEAQFILPAMKNLHNALSSAGLENHIKVSTAVDTGVLGQSYPPSAGKFTAAAGDLLGPIVEFLSSTGAPLLANVYTYFAYVGNPADVSLDYALFTAGGAVVSDERNSYQNLFHAVLDSVYAALEKIGAGGLEVVVSESGWPSAGSAAATVGNARTYNQNLIRHTREGTPRKPGRPIETYIFAMFNENKKAPGTEENFGLFYPNKQPVYPINFQTQSI</sequence>
<dbReference type="GO" id="GO:0005975">
    <property type="term" value="P:carbohydrate metabolic process"/>
    <property type="evidence" value="ECO:0007669"/>
    <property type="project" value="InterPro"/>
</dbReference>
<accession>A0A7I8KL63</accession>
<comment type="similarity">
    <text evidence="1 4">Belongs to the glycosyl hydrolase 17 family.</text>
</comment>
<dbReference type="InterPro" id="IPR017853">
    <property type="entry name" value="GH"/>
</dbReference>
<dbReference type="Pfam" id="PF00332">
    <property type="entry name" value="Glyco_hydro_17"/>
    <property type="match status" value="1"/>
</dbReference>
<dbReference type="Proteomes" id="UP000663760">
    <property type="component" value="Chromosome 6"/>
</dbReference>
<dbReference type="EMBL" id="LR746269">
    <property type="protein sequence ID" value="CAA7398529.1"/>
    <property type="molecule type" value="Genomic_DNA"/>
</dbReference>
<keyword evidence="7" id="KW-1185">Reference proteome</keyword>
<proteinExistence type="inferred from homology"/>